<dbReference type="GeneID" id="77807607"/>
<feature type="region of interest" description="Disordered" evidence="1">
    <location>
        <begin position="401"/>
        <end position="440"/>
    </location>
</feature>
<keyword evidence="2" id="KW-1133">Transmembrane helix</keyword>
<sequence length="598" mass="66759">MSGPLPAVSATQSLVVANPDTTTGSTPGYHLPTASHENHPSEVAENATQPEIQEISSIGEEDMNSLIGFHGEVAESELGDTPVNEPGPLPSVVFMIPLPPPVVGRRSKNTTPFLIYSPPRRSYERPEKNEEGKRPKEKLFKRVVRVYQKEVRKGEQVKRKEIPNEGKFRKIVKARAALVRGASMMSKWLPSSCVETLARVPPKHKLGEILVLYPEFSGEARPEGFEQPYQPTEEDLLHDLNVLLRKTKKGIVVRLVVVSCFLPIAAGMCVYYHLDSRVFRVFADEISLSNSSDFFAPVFFVEISIAYLAFQVYGLRKVKALTNKKANQKKIKDSAKSTQEATDASSTEAVEIGTEDTATMPADSSDDSYFRVKPIEEAAFESVQKLLYNICSRIDPLSFPPSSAEEIEPSERFETVPEQSGSGAEPLPTGPKKTVLPPTLHKPAPETVREIIKVFQQHLPQEIVDRYDLDEERLANDLARYLKKASVEYVTSLKGRPESGMIKRTKKWFSKRTLIKQERKEKRVIRKQIKAELAEQAALDQAEAARILQETEQNNPEAAITAPSQSEKKLKKQKAKEEKLLKKAQKGIKAKGKNPVVA</sequence>
<evidence type="ECO:0000313" key="4">
    <source>
        <dbReference type="Proteomes" id="UP001164743"/>
    </source>
</evidence>
<reference evidence="3" key="1">
    <citation type="submission" date="2022-10" db="EMBL/GenBank/DDBJ databases">
        <title>Puccinia triticina Genome sequencing and assembly.</title>
        <authorList>
            <person name="Li C."/>
        </authorList>
    </citation>
    <scope>NUCLEOTIDE SEQUENCE</scope>
    <source>
        <strain evidence="3">Pt15</strain>
    </source>
</reference>
<accession>A0ABY7CEJ8</accession>
<feature type="compositionally biased region" description="Basic and acidic residues" evidence="1">
    <location>
        <begin position="121"/>
        <end position="135"/>
    </location>
</feature>
<evidence type="ECO:0000313" key="3">
    <source>
        <dbReference type="EMBL" id="WAQ82352.1"/>
    </source>
</evidence>
<feature type="region of interest" description="Disordered" evidence="1">
    <location>
        <begin position="550"/>
        <end position="598"/>
    </location>
</feature>
<feature type="transmembrane region" description="Helical" evidence="2">
    <location>
        <begin position="251"/>
        <end position="274"/>
    </location>
</feature>
<keyword evidence="2" id="KW-0812">Transmembrane</keyword>
<dbReference type="RefSeq" id="XP_053017907.1">
    <property type="nucleotide sequence ID" value="XM_053166712.1"/>
</dbReference>
<feature type="compositionally biased region" description="Basic residues" evidence="1">
    <location>
        <begin position="582"/>
        <end position="592"/>
    </location>
</feature>
<keyword evidence="2" id="KW-0472">Membrane</keyword>
<name>A0ABY7CEJ8_9BASI</name>
<dbReference type="EMBL" id="CP110422">
    <property type="protein sequence ID" value="WAQ82352.1"/>
    <property type="molecule type" value="Genomic_DNA"/>
</dbReference>
<proteinExistence type="predicted"/>
<keyword evidence="4" id="KW-1185">Reference proteome</keyword>
<dbReference type="Proteomes" id="UP001164743">
    <property type="component" value="Chromosome 2A"/>
</dbReference>
<evidence type="ECO:0000256" key="1">
    <source>
        <dbReference type="SAM" id="MobiDB-lite"/>
    </source>
</evidence>
<feature type="compositionally biased region" description="Polar residues" evidence="1">
    <location>
        <begin position="9"/>
        <end position="26"/>
    </location>
</feature>
<feature type="region of interest" description="Disordered" evidence="1">
    <location>
        <begin position="1"/>
        <end position="47"/>
    </location>
</feature>
<protein>
    <submittedName>
        <fullName evidence="3">Uncharacterized protein</fullName>
    </submittedName>
</protein>
<feature type="region of interest" description="Disordered" evidence="1">
    <location>
        <begin position="108"/>
        <end position="135"/>
    </location>
</feature>
<feature type="region of interest" description="Disordered" evidence="1">
    <location>
        <begin position="329"/>
        <end position="366"/>
    </location>
</feature>
<evidence type="ECO:0000256" key="2">
    <source>
        <dbReference type="SAM" id="Phobius"/>
    </source>
</evidence>
<feature type="transmembrane region" description="Helical" evidence="2">
    <location>
        <begin position="294"/>
        <end position="315"/>
    </location>
</feature>
<feature type="compositionally biased region" description="Polar residues" evidence="1">
    <location>
        <begin position="336"/>
        <end position="348"/>
    </location>
</feature>
<organism evidence="3 4">
    <name type="scientific">Puccinia triticina</name>
    <dbReference type="NCBI Taxonomy" id="208348"/>
    <lineage>
        <taxon>Eukaryota</taxon>
        <taxon>Fungi</taxon>
        <taxon>Dikarya</taxon>
        <taxon>Basidiomycota</taxon>
        <taxon>Pucciniomycotina</taxon>
        <taxon>Pucciniomycetes</taxon>
        <taxon>Pucciniales</taxon>
        <taxon>Pucciniaceae</taxon>
        <taxon>Puccinia</taxon>
    </lineage>
</organism>
<gene>
    <name evidence="3" type="ORF">PtA15_2A669</name>
</gene>